<dbReference type="Proteomes" id="UP000616779">
    <property type="component" value="Unassembled WGS sequence"/>
</dbReference>
<reference evidence="2 3" key="1">
    <citation type="submission" date="2019-10" db="EMBL/GenBank/DDBJ databases">
        <title>Description of Paenibacillus terrestris sp. nov.</title>
        <authorList>
            <person name="Carlier A."/>
            <person name="Qi S."/>
        </authorList>
    </citation>
    <scope>NUCLEOTIDE SEQUENCE [LARGE SCALE GENOMIC DNA]</scope>
    <source>
        <strain evidence="2 3">LMG 31458</strain>
    </source>
</reference>
<dbReference type="EMBL" id="WHOA01000231">
    <property type="protein sequence ID" value="NOU75769.1"/>
    <property type="molecule type" value="Genomic_DNA"/>
</dbReference>
<accession>A0ABX1Y7F1</accession>
<organism evidence="2 3">
    <name type="scientific">Paenibacillus phytorum</name>
    <dbReference type="NCBI Taxonomy" id="2654977"/>
    <lineage>
        <taxon>Bacteria</taxon>
        <taxon>Bacillati</taxon>
        <taxon>Bacillota</taxon>
        <taxon>Bacilli</taxon>
        <taxon>Bacillales</taxon>
        <taxon>Paenibacillaceae</taxon>
        <taxon>Paenibacillus</taxon>
    </lineage>
</organism>
<protein>
    <submittedName>
        <fullName evidence="2">Glycosyltransferase</fullName>
    </submittedName>
</protein>
<sequence length="294" mass="32856">MNHDWNKWASRLPRALSTTLYHSAARKFFKGFYSEIGEKYTRLVPLPTNKNVAAILSVKNEDDTISKVLDELVYLPFHEVIVVVNGSNDKSFERIREHPAAPIVLHYEEALGHDVGRSIGAKVSQSDILLFLDGDIRISYRKLIPFIQSVDKGTDVALNDISPFIHKLVHRDAVSVVKEFVNRAMGRADLMANSMTAIPHALSRSAVETIGLANLSVPPLAQVIAVKKKLKVKASASINVLNINRRSDINHGQHNPMTQLIIGDHLEALHKVMSRRGKRLSFKDNMRKRHLAGG</sequence>
<keyword evidence="3" id="KW-1185">Reference proteome</keyword>
<evidence type="ECO:0000313" key="2">
    <source>
        <dbReference type="EMBL" id="NOU75769.1"/>
    </source>
</evidence>
<name>A0ABX1Y7F1_9BACL</name>
<comment type="caution">
    <text evidence="2">The sequence shown here is derived from an EMBL/GenBank/DDBJ whole genome shotgun (WGS) entry which is preliminary data.</text>
</comment>
<evidence type="ECO:0000259" key="1">
    <source>
        <dbReference type="Pfam" id="PF00535"/>
    </source>
</evidence>
<evidence type="ECO:0000313" key="3">
    <source>
        <dbReference type="Proteomes" id="UP000616779"/>
    </source>
</evidence>
<feature type="domain" description="Glycosyltransferase 2-like" evidence="1">
    <location>
        <begin position="55"/>
        <end position="158"/>
    </location>
</feature>
<dbReference type="CDD" id="cd00761">
    <property type="entry name" value="Glyco_tranf_GTA_type"/>
    <property type="match status" value="1"/>
</dbReference>
<dbReference type="SUPFAM" id="SSF53448">
    <property type="entry name" value="Nucleotide-diphospho-sugar transferases"/>
    <property type="match status" value="1"/>
</dbReference>
<dbReference type="InterPro" id="IPR029044">
    <property type="entry name" value="Nucleotide-diphossugar_trans"/>
</dbReference>
<dbReference type="InterPro" id="IPR001173">
    <property type="entry name" value="Glyco_trans_2-like"/>
</dbReference>
<proteinExistence type="predicted"/>
<dbReference type="Gene3D" id="3.90.550.10">
    <property type="entry name" value="Spore Coat Polysaccharide Biosynthesis Protein SpsA, Chain A"/>
    <property type="match status" value="1"/>
</dbReference>
<gene>
    <name evidence="2" type="ORF">GC098_31135</name>
</gene>
<dbReference type="Pfam" id="PF00535">
    <property type="entry name" value="Glycos_transf_2"/>
    <property type="match status" value="1"/>
</dbReference>